<dbReference type="Pfam" id="PF00725">
    <property type="entry name" value="3HCDH"/>
    <property type="match status" value="1"/>
</dbReference>
<protein>
    <submittedName>
        <fullName evidence="10">3-hydroxyacyl-CoA dehydrogenase</fullName>
    </submittedName>
</protein>
<dbReference type="Gene3D" id="3.40.50.720">
    <property type="entry name" value="NAD(P)-binding Rossmann-like Domain"/>
    <property type="match status" value="1"/>
</dbReference>
<dbReference type="GO" id="GO:0070403">
    <property type="term" value="F:NAD+ binding"/>
    <property type="evidence" value="ECO:0007669"/>
    <property type="project" value="InterPro"/>
</dbReference>
<dbReference type="UniPathway" id="UPA00659"/>
<dbReference type="GO" id="GO:0003857">
    <property type="term" value="F:(3S)-3-hydroxyacyl-CoA dehydrogenase (NAD+) activity"/>
    <property type="evidence" value="ECO:0007669"/>
    <property type="project" value="UniProtKB-EC"/>
</dbReference>
<dbReference type="Proteomes" id="UP000184603">
    <property type="component" value="Unassembled WGS sequence"/>
</dbReference>
<dbReference type="OrthoDB" id="5389341at2"/>
<evidence type="ECO:0000256" key="7">
    <source>
        <dbReference type="ARBA" id="ARBA00049556"/>
    </source>
</evidence>
<proteinExistence type="predicted"/>
<evidence type="ECO:0000256" key="1">
    <source>
        <dbReference type="ARBA" id="ARBA00005005"/>
    </source>
</evidence>
<evidence type="ECO:0000256" key="4">
    <source>
        <dbReference type="ARBA" id="ARBA00023002"/>
    </source>
</evidence>
<keyword evidence="6" id="KW-0443">Lipid metabolism</keyword>
<dbReference type="STRING" id="1121416.SAMN02745220_01932"/>
<comment type="catalytic activity">
    <reaction evidence="7">
        <text>a (3S)-3-hydroxyacyl-CoA + NAD(+) = a 3-oxoacyl-CoA + NADH + H(+)</text>
        <dbReference type="Rhea" id="RHEA:22432"/>
        <dbReference type="ChEBI" id="CHEBI:15378"/>
        <dbReference type="ChEBI" id="CHEBI:57318"/>
        <dbReference type="ChEBI" id="CHEBI:57540"/>
        <dbReference type="ChEBI" id="CHEBI:57945"/>
        <dbReference type="ChEBI" id="CHEBI:90726"/>
        <dbReference type="EC" id="1.1.1.35"/>
    </reaction>
</comment>
<feature type="domain" description="3-hydroxyacyl-CoA dehydrogenase NAD binding" evidence="9">
    <location>
        <begin position="7"/>
        <end position="203"/>
    </location>
</feature>
<accession>A0A1M7Y5P3</accession>
<evidence type="ECO:0000256" key="3">
    <source>
        <dbReference type="ARBA" id="ARBA00022963"/>
    </source>
</evidence>
<evidence type="ECO:0000259" key="9">
    <source>
        <dbReference type="Pfam" id="PF02737"/>
    </source>
</evidence>
<evidence type="ECO:0000256" key="5">
    <source>
        <dbReference type="ARBA" id="ARBA00023027"/>
    </source>
</evidence>
<dbReference type="InterPro" id="IPR036291">
    <property type="entry name" value="NAD(P)-bd_dom_sf"/>
</dbReference>
<dbReference type="Gene3D" id="3.90.226.10">
    <property type="entry name" value="2-enoyl-CoA Hydratase, Chain A, domain 1"/>
    <property type="match status" value="1"/>
</dbReference>
<dbReference type="InterPro" id="IPR008927">
    <property type="entry name" value="6-PGluconate_DH-like_C_sf"/>
</dbReference>
<evidence type="ECO:0000256" key="2">
    <source>
        <dbReference type="ARBA" id="ARBA00022832"/>
    </source>
</evidence>
<dbReference type="CDD" id="cd06558">
    <property type="entry name" value="crotonase-like"/>
    <property type="match status" value="1"/>
</dbReference>
<organism evidence="10 11">
    <name type="scientific">Desulfopila aestuarii DSM 18488</name>
    <dbReference type="NCBI Taxonomy" id="1121416"/>
    <lineage>
        <taxon>Bacteria</taxon>
        <taxon>Pseudomonadati</taxon>
        <taxon>Thermodesulfobacteriota</taxon>
        <taxon>Desulfobulbia</taxon>
        <taxon>Desulfobulbales</taxon>
        <taxon>Desulfocapsaceae</taxon>
        <taxon>Desulfopila</taxon>
    </lineage>
</organism>
<dbReference type="InterPro" id="IPR006176">
    <property type="entry name" value="3-OHacyl-CoA_DH_NAD-bd"/>
</dbReference>
<dbReference type="InterPro" id="IPR006108">
    <property type="entry name" value="3HC_DH_C"/>
</dbReference>
<evidence type="ECO:0000259" key="8">
    <source>
        <dbReference type="Pfam" id="PF00725"/>
    </source>
</evidence>
<keyword evidence="11" id="KW-1185">Reference proteome</keyword>
<dbReference type="InterPro" id="IPR029045">
    <property type="entry name" value="ClpP/crotonase-like_dom_sf"/>
</dbReference>
<dbReference type="InterPro" id="IPR001753">
    <property type="entry name" value="Enoyl-CoA_hydra/iso"/>
</dbReference>
<name>A0A1M7Y5P3_9BACT</name>
<dbReference type="AlphaFoldDB" id="A0A1M7Y5P3"/>
<dbReference type="PANTHER" id="PTHR48075">
    <property type="entry name" value="3-HYDROXYACYL-COA DEHYDROGENASE FAMILY PROTEIN"/>
    <property type="match status" value="1"/>
</dbReference>
<dbReference type="SUPFAM" id="SSF48179">
    <property type="entry name" value="6-phosphogluconate dehydrogenase C-terminal domain-like"/>
    <property type="match status" value="2"/>
</dbReference>
<dbReference type="Gene3D" id="1.10.1040.50">
    <property type="match status" value="1"/>
</dbReference>
<keyword evidence="3" id="KW-0442">Lipid degradation</keyword>
<keyword evidence="5" id="KW-0520">NAD</keyword>
<dbReference type="SUPFAM" id="SSF52096">
    <property type="entry name" value="ClpP/crotonase"/>
    <property type="match status" value="1"/>
</dbReference>
<comment type="pathway">
    <text evidence="1">Lipid metabolism; fatty acid beta-oxidation.</text>
</comment>
<dbReference type="Pfam" id="PF00378">
    <property type="entry name" value="ECH_1"/>
    <property type="match status" value="1"/>
</dbReference>
<dbReference type="SUPFAM" id="SSF51735">
    <property type="entry name" value="NAD(P)-binding Rossmann-fold domains"/>
    <property type="match status" value="1"/>
</dbReference>
<dbReference type="Pfam" id="PF02737">
    <property type="entry name" value="3HCDH_N"/>
    <property type="match status" value="1"/>
</dbReference>
<gene>
    <name evidence="10" type="ORF">SAMN02745220_01932</name>
</gene>
<sequence length="795" mass="87310">MRQINRVAVLGAGVMGATIAAHLANAGLEVLLLDIVPKELTAHEEAKGLTLQSPQVRNRISQAGRDGLLKMKPAPFFLKEYVAQIDVGNLEDDLAKLKECDWVIEVVVEYMPIKLDLLKKLVPNLAPGAILSTNTSGLSVNEMAEVLPPEIRSNFLVTHFFNPPRYMRLMELVPTKATDPAVMEGMAKFIATRLGKGIVYAKDTPNFIGNRIGVYAIYKAMQHMVEMGMTVEEVDAIAGPATARPKSAAFRTADLVGLDTLAHVGNNSYELLPNDEERNVFKKPDFMAKLIENGWLGNKSKQGFYKKGVVDGKKTIFYYDYAEGDYKPLAKPKFASVGMVKQVDDPRQKIKMIVGASDKGGEFAWKSVRDTLIYAFNRIPEIADDVVNIDNAMKWGFNWEIGPFEMLDAIGVASFVKRAEKDGVAVPEKMKGIESFYRYAESGEQEYFDVLKGAYVPVPVKEGQIKLEILKKAGKVVEKNANCSIIDLGDGVFGFEFHSKMNAISGDILSMTHKAVKRAEEEGVGLVVGNRGANFSVGANLMMLAVAMAEGAYDDINMVLRSFQNATMALKYAKVPVVAAPFNMALGGGCEFSIHADAINAYAETYMGLVEIGVGLLPAGGGTKELCIRAVDLAKKYNTDVQPFIFKHFEQIAMAKVSMGAAELYDMSYMREGDSITMDIDKLIGDAKQKVLGLAVNYRPKVPRKDIAAPGRGVAASIKSQLWNMKMGNFITEYEYEMATVIGQVICGGDVNPGTIVSEEYLLQLERENFLKLCGNKKTAERVQHMLKTGKPLRN</sequence>
<keyword evidence="4" id="KW-0560">Oxidoreductase</keyword>
<dbReference type="GO" id="GO:0006635">
    <property type="term" value="P:fatty acid beta-oxidation"/>
    <property type="evidence" value="ECO:0007669"/>
    <property type="project" value="UniProtKB-UniPathway"/>
</dbReference>
<keyword evidence="2" id="KW-0276">Fatty acid metabolism</keyword>
<feature type="domain" description="3-hydroxyacyl-CoA dehydrogenase C-terminal" evidence="8">
    <location>
        <begin position="207"/>
        <end position="306"/>
    </location>
</feature>
<dbReference type="RefSeq" id="WP_073613233.1">
    <property type="nucleotide sequence ID" value="NZ_FRFE01000007.1"/>
</dbReference>
<dbReference type="EMBL" id="FRFE01000007">
    <property type="protein sequence ID" value="SHO47598.1"/>
    <property type="molecule type" value="Genomic_DNA"/>
</dbReference>
<dbReference type="PANTHER" id="PTHR48075:SF7">
    <property type="entry name" value="3-HYDROXYACYL-COA DEHYDROGENASE-RELATED"/>
    <property type="match status" value="1"/>
</dbReference>
<reference evidence="10 11" key="1">
    <citation type="submission" date="2016-12" db="EMBL/GenBank/DDBJ databases">
        <authorList>
            <person name="Song W.-J."/>
            <person name="Kurnit D.M."/>
        </authorList>
    </citation>
    <scope>NUCLEOTIDE SEQUENCE [LARGE SCALE GENOMIC DNA]</scope>
    <source>
        <strain evidence="10 11">DSM 18488</strain>
    </source>
</reference>
<evidence type="ECO:0000313" key="10">
    <source>
        <dbReference type="EMBL" id="SHO47598.1"/>
    </source>
</evidence>
<evidence type="ECO:0000256" key="6">
    <source>
        <dbReference type="ARBA" id="ARBA00023098"/>
    </source>
</evidence>
<evidence type="ECO:0000313" key="11">
    <source>
        <dbReference type="Proteomes" id="UP000184603"/>
    </source>
</evidence>